<accession>A0A5R9CXP8</accession>
<proteinExistence type="predicted"/>
<dbReference type="Proteomes" id="UP000305100">
    <property type="component" value="Unassembled WGS sequence"/>
</dbReference>
<evidence type="ECO:0000313" key="2">
    <source>
        <dbReference type="Proteomes" id="UP000305100"/>
    </source>
</evidence>
<dbReference type="AlphaFoldDB" id="A0A5R9CXP8"/>
<gene>
    <name evidence="1" type="ORF">FEZ41_03545</name>
</gene>
<dbReference type="EMBL" id="VBSX01000005">
    <property type="protein sequence ID" value="TLQ20464.1"/>
    <property type="molecule type" value="Genomic_DNA"/>
</dbReference>
<evidence type="ECO:0000313" key="1">
    <source>
        <dbReference type="EMBL" id="TLQ20464.1"/>
    </source>
</evidence>
<reference evidence="1 2" key="1">
    <citation type="submission" date="2019-05" db="EMBL/GenBank/DDBJ databases">
        <title>The metagenome of a microbial culture collection derived from dairy environment covers the genomic content of the human microbiome.</title>
        <authorList>
            <person name="Roder T."/>
            <person name="Wuthrich D."/>
            <person name="Sattari Z."/>
            <person name="Von Ah U."/>
            <person name="Bar C."/>
            <person name="Ronchi F."/>
            <person name="Macpherson A.J."/>
            <person name="Ganal-Vonarburg S.C."/>
            <person name="Bruggmann R."/>
            <person name="Vergeres G."/>
        </authorList>
    </citation>
    <scope>NUCLEOTIDE SEQUENCE [LARGE SCALE GENOMIC DNA]</scope>
    <source>
        <strain evidence="1 2">FAM 1079</strain>
    </source>
</reference>
<sequence length="144" mass="16809">MDDIITDLLNYAFDHSIGCELTHFLDPHTPSLADTKRQKIIINMGYYRPRQIPLQIGHEITHVLNGDRSYHQLIGFESIHSDPRIELAADRGGIRLLLPYYFEGKELEQINVQEFMNCFDIPQHLFETTVDEIYMWIEGGNLDF</sequence>
<organism evidence="1 2">
    <name type="scientific">Lentilactobacillus parafarraginis</name>
    <dbReference type="NCBI Taxonomy" id="390842"/>
    <lineage>
        <taxon>Bacteria</taxon>
        <taxon>Bacillati</taxon>
        <taxon>Bacillota</taxon>
        <taxon>Bacilli</taxon>
        <taxon>Lactobacillales</taxon>
        <taxon>Lactobacillaceae</taxon>
        <taxon>Lentilactobacillus</taxon>
    </lineage>
</organism>
<name>A0A5R9CXP8_9LACO</name>
<dbReference type="RefSeq" id="WP_138467269.1">
    <property type="nucleotide sequence ID" value="NZ_VBSX01000005.1"/>
</dbReference>
<evidence type="ECO:0008006" key="3">
    <source>
        <dbReference type="Google" id="ProtNLM"/>
    </source>
</evidence>
<comment type="caution">
    <text evidence="1">The sequence shown here is derived from an EMBL/GenBank/DDBJ whole genome shotgun (WGS) entry which is preliminary data.</text>
</comment>
<dbReference type="OrthoDB" id="2300474at2"/>
<protein>
    <recommendedName>
        <fullName evidence="3">ImmA/IrrE family metallo-endopeptidase</fullName>
    </recommendedName>
</protein>